<proteinExistence type="predicted"/>
<dbReference type="InterPro" id="IPR018060">
    <property type="entry name" value="HTH_AraC"/>
</dbReference>
<dbReference type="Gene3D" id="2.60.120.10">
    <property type="entry name" value="Jelly Rolls"/>
    <property type="match status" value="1"/>
</dbReference>
<dbReference type="EMBL" id="JAKLTR010000001">
    <property type="protein sequence ID" value="MCG2612761.1"/>
    <property type="molecule type" value="Genomic_DNA"/>
</dbReference>
<dbReference type="SUPFAM" id="SSF51215">
    <property type="entry name" value="Regulatory protein AraC"/>
    <property type="match status" value="1"/>
</dbReference>
<dbReference type="Gene3D" id="1.10.10.60">
    <property type="entry name" value="Homeodomain-like"/>
    <property type="match status" value="1"/>
</dbReference>
<dbReference type="Pfam" id="PF02311">
    <property type="entry name" value="AraC_binding"/>
    <property type="match status" value="1"/>
</dbReference>
<evidence type="ECO:0000259" key="4">
    <source>
        <dbReference type="PROSITE" id="PS01124"/>
    </source>
</evidence>
<keyword evidence="2" id="KW-0238">DNA-binding</keyword>
<evidence type="ECO:0000256" key="2">
    <source>
        <dbReference type="ARBA" id="ARBA00023125"/>
    </source>
</evidence>
<dbReference type="InterPro" id="IPR020449">
    <property type="entry name" value="Tscrpt_reg_AraC-type_HTH"/>
</dbReference>
<dbReference type="SUPFAM" id="SSF46689">
    <property type="entry name" value="Homeodomain-like"/>
    <property type="match status" value="1"/>
</dbReference>
<dbReference type="PRINTS" id="PR00032">
    <property type="entry name" value="HTHARAC"/>
</dbReference>
<dbReference type="InterPro" id="IPR037923">
    <property type="entry name" value="HTH-like"/>
</dbReference>
<dbReference type="Proteomes" id="UP001165367">
    <property type="component" value="Unassembled WGS sequence"/>
</dbReference>
<accession>A0ABS9KKB5</accession>
<dbReference type="RefSeq" id="WP_237867990.1">
    <property type="nucleotide sequence ID" value="NZ_JAKLTR010000001.1"/>
</dbReference>
<dbReference type="SMART" id="SM00342">
    <property type="entry name" value="HTH_ARAC"/>
    <property type="match status" value="1"/>
</dbReference>
<dbReference type="PROSITE" id="PS01124">
    <property type="entry name" value="HTH_ARAC_FAMILY_2"/>
    <property type="match status" value="1"/>
</dbReference>
<dbReference type="InterPro" id="IPR009057">
    <property type="entry name" value="Homeodomain-like_sf"/>
</dbReference>
<keyword evidence="3" id="KW-0804">Transcription</keyword>
<protein>
    <submittedName>
        <fullName evidence="5">AraC family transcriptional regulator</fullName>
    </submittedName>
</protein>
<dbReference type="InterPro" id="IPR014710">
    <property type="entry name" value="RmlC-like_jellyroll"/>
</dbReference>
<dbReference type="InterPro" id="IPR003313">
    <property type="entry name" value="AraC-bd"/>
</dbReference>
<keyword evidence="1" id="KW-0805">Transcription regulation</keyword>
<keyword evidence="6" id="KW-1185">Reference proteome</keyword>
<evidence type="ECO:0000256" key="1">
    <source>
        <dbReference type="ARBA" id="ARBA00023015"/>
    </source>
</evidence>
<sequence length="297" mass="34556">MAKKLPVYSICTITGVETKPEEFIISRFSQYLAERNYLLQPHGHSFYHLVFFTRGAGKQAIDFNSFPVKPGQIYFMIPGQVHSWQFSGEVDGYIVNFSESFFDSFFKEPNYLERFPFFGGYGDDQVIHLTGHWLKEVTALFERLLNELKPVKNHATEMIRTLLLQLFITVTRQIEPTRLKQLSKPGFTTLRNFQKLVNENYIPLKLPSEYAARLYVTPNYLNALCRDLLGKSAGEIIRDRIMLEAKRLLINADLSISEISSQLNFQDNSYFTKFFKKYTGKTPEDFRKDYQVGLETD</sequence>
<gene>
    <name evidence="5" type="ORF">LZZ85_00660</name>
</gene>
<organism evidence="5 6">
    <name type="scientific">Terrimonas ginsenosidimutans</name>
    <dbReference type="NCBI Taxonomy" id="2908004"/>
    <lineage>
        <taxon>Bacteria</taxon>
        <taxon>Pseudomonadati</taxon>
        <taxon>Bacteroidota</taxon>
        <taxon>Chitinophagia</taxon>
        <taxon>Chitinophagales</taxon>
        <taxon>Chitinophagaceae</taxon>
        <taxon>Terrimonas</taxon>
    </lineage>
</organism>
<evidence type="ECO:0000313" key="5">
    <source>
        <dbReference type="EMBL" id="MCG2612761.1"/>
    </source>
</evidence>
<name>A0ABS9KKB5_9BACT</name>
<dbReference type="PANTHER" id="PTHR43280">
    <property type="entry name" value="ARAC-FAMILY TRANSCRIPTIONAL REGULATOR"/>
    <property type="match status" value="1"/>
</dbReference>
<dbReference type="Pfam" id="PF12833">
    <property type="entry name" value="HTH_18"/>
    <property type="match status" value="1"/>
</dbReference>
<evidence type="ECO:0000313" key="6">
    <source>
        <dbReference type="Proteomes" id="UP001165367"/>
    </source>
</evidence>
<dbReference type="PANTHER" id="PTHR43280:SF32">
    <property type="entry name" value="TRANSCRIPTIONAL REGULATORY PROTEIN"/>
    <property type="match status" value="1"/>
</dbReference>
<feature type="domain" description="HTH araC/xylS-type" evidence="4">
    <location>
        <begin position="191"/>
        <end position="289"/>
    </location>
</feature>
<comment type="caution">
    <text evidence="5">The sequence shown here is derived from an EMBL/GenBank/DDBJ whole genome shotgun (WGS) entry which is preliminary data.</text>
</comment>
<evidence type="ECO:0000256" key="3">
    <source>
        <dbReference type="ARBA" id="ARBA00023163"/>
    </source>
</evidence>
<reference evidence="5" key="1">
    <citation type="submission" date="2022-01" db="EMBL/GenBank/DDBJ databases">
        <authorList>
            <person name="Jo J.-H."/>
            <person name="Im W.-T."/>
        </authorList>
    </citation>
    <scope>NUCLEOTIDE SEQUENCE</scope>
    <source>
        <strain evidence="5">NA20</strain>
    </source>
</reference>